<gene>
    <name evidence="1" type="ORF">D7024_00920</name>
</gene>
<comment type="caution">
    <text evidence="1">The sequence shown here is derived from an EMBL/GenBank/DDBJ whole genome shotgun (WGS) entry which is preliminary data.</text>
</comment>
<name>A0A494WXR3_9FIRM</name>
<evidence type="ECO:0000313" key="1">
    <source>
        <dbReference type="EMBL" id="RKO65667.1"/>
    </source>
</evidence>
<dbReference type="EMBL" id="RBWE01000001">
    <property type="protein sequence ID" value="RKO65667.1"/>
    <property type="molecule type" value="Genomic_DNA"/>
</dbReference>
<sequence>MNALVVFNVDGRGGTGPLWPRPDQLGTANPAPYGSKAGEVIFYMRQQDFYKLHRIGLIKVTEINAARRTGFLLYWGGSLHDTCQVDPTKVSSFYRLVAG</sequence>
<reference evidence="1 2" key="1">
    <citation type="submission" date="2018-10" db="EMBL/GenBank/DDBJ databases">
        <authorList>
            <person name="Grouzdev D.S."/>
            <person name="Krutkina M.S."/>
            <person name="Tourova T.P."/>
            <person name="Nazina T.N."/>
        </authorList>
    </citation>
    <scope>NUCLEOTIDE SEQUENCE [LARGE SCALE GENOMIC DNA]</scope>
    <source>
        <strain evidence="1 2">435</strain>
    </source>
</reference>
<dbReference type="AlphaFoldDB" id="A0A494WXR3"/>
<organism evidence="1 2">
    <name type="scientific">Desulfofundulus salinus</name>
    <dbReference type="NCBI Taxonomy" id="2419843"/>
    <lineage>
        <taxon>Bacteria</taxon>
        <taxon>Bacillati</taxon>
        <taxon>Bacillota</taxon>
        <taxon>Clostridia</taxon>
        <taxon>Eubacteriales</taxon>
        <taxon>Peptococcaceae</taxon>
        <taxon>Desulfofundulus</taxon>
    </lineage>
</organism>
<accession>A0A494WXR3</accession>
<evidence type="ECO:0000313" key="2">
    <source>
        <dbReference type="Proteomes" id="UP000271256"/>
    </source>
</evidence>
<keyword evidence="2" id="KW-1185">Reference proteome</keyword>
<proteinExistence type="predicted"/>
<dbReference type="Proteomes" id="UP000271256">
    <property type="component" value="Unassembled WGS sequence"/>
</dbReference>
<protein>
    <submittedName>
        <fullName evidence="1">Uncharacterized protein</fullName>
    </submittedName>
</protein>